<evidence type="ECO:0000313" key="5">
    <source>
        <dbReference type="EMBL" id="MBY0097151.1"/>
    </source>
</evidence>
<evidence type="ECO:0000313" key="6">
    <source>
        <dbReference type="Proteomes" id="UP000769780"/>
    </source>
</evidence>
<evidence type="ECO:0000256" key="1">
    <source>
        <dbReference type="ARBA" id="ARBA00022491"/>
    </source>
</evidence>
<protein>
    <submittedName>
        <fullName evidence="5">TetR/AcrR family transcriptional regulator</fullName>
    </submittedName>
</protein>
<keyword evidence="6" id="KW-1185">Reference proteome</keyword>
<keyword evidence="1" id="KW-0678">Repressor</keyword>
<reference evidence="5 6" key="1">
    <citation type="submission" date="2020-07" db="EMBL/GenBank/DDBJ databases">
        <title>Fungal Genomes of the International Space Station.</title>
        <authorList>
            <person name="Seuylemezian A."/>
            <person name="Singh N.K."/>
            <person name="Wood J."/>
            <person name="Venkateswaran K."/>
        </authorList>
    </citation>
    <scope>NUCLEOTIDE SEQUENCE [LARGE SCALE GENOMIC DNA]</scope>
    <source>
        <strain evidence="5 6">PL-B2</strain>
    </source>
</reference>
<evidence type="ECO:0000256" key="2">
    <source>
        <dbReference type="ARBA" id="ARBA00023125"/>
    </source>
</evidence>
<gene>
    <name evidence="5" type="ORF">H0185_10040</name>
</gene>
<accession>A0ABS7K4H1</accession>
<dbReference type="Pfam" id="PF00440">
    <property type="entry name" value="TetR_N"/>
    <property type="match status" value="1"/>
</dbReference>
<proteinExistence type="predicted"/>
<dbReference type="PROSITE" id="PS50977">
    <property type="entry name" value="HTH_TETR_2"/>
    <property type="match status" value="1"/>
</dbReference>
<dbReference type="EMBL" id="JACWFH010000009">
    <property type="protein sequence ID" value="MBY0097151.1"/>
    <property type="molecule type" value="Genomic_DNA"/>
</dbReference>
<dbReference type="PANTHER" id="PTHR43479:SF22">
    <property type="entry name" value="TRANSCRIPTIONAL REGULATOR, TETR FAMILY"/>
    <property type="match status" value="1"/>
</dbReference>
<dbReference type="InterPro" id="IPR023772">
    <property type="entry name" value="DNA-bd_HTH_TetR-type_CS"/>
</dbReference>
<name>A0ABS7K4H1_9BACI</name>
<sequence length="293" mass="34205">MNDRKQHVLKMAHQLFIEKGFQNTSIQDILEYSGISKGTFYNYFSSKNELLIALFKNLYKTLETERNELLIGQDPSDIHIFTQQIELQMRATRKNNLLALFEEVYVSNDADLKDFLKQSHLNLIRWFYLRFIDIFGEDKQPYLLDCAIMFSAMLNQNLKFHASAYKSNTSIHKVVSYTVSRIVKMVDELSESEEQLISPDLLNSWISDGSNTRAFREQLKDTVIAVKKKIKKLEEEERYLELLMFIENELIHSHHPRKFLIGSALASLKNESSLAGDTSLTNLEQLINDFYKQ</sequence>
<evidence type="ECO:0000256" key="3">
    <source>
        <dbReference type="PROSITE-ProRule" id="PRU00335"/>
    </source>
</evidence>
<feature type="domain" description="HTH tetR-type" evidence="4">
    <location>
        <begin position="2"/>
        <end position="62"/>
    </location>
</feature>
<comment type="caution">
    <text evidence="5">The sequence shown here is derived from an EMBL/GenBank/DDBJ whole genome shotgun (WGS) entry which is preliminary data.</text>
</comment>
<keyword evidence="2 3" id="KW-0238">DNA-binding</keyword>
<dbReference type="PROSITE" id="PS01081">
    <property type="entry name" value="HTH_TETR_1"/>
    <property type="match status" value="1"/>
</dbReference>
<dbReference type="InterPro" id="IPR001647">
    <property type="entry name" value="HTH_TetR"/>
</dbReference>
<dbReference type="InterPro" id="IPR050624">
    <property type="entry name" value="HTH-type_Tx_Regulator"/>
</dbReference>
<dbReference type="PRINTS" id="PR00455">
    <property type="entry name" value="HTHTETR"/>
</dbReference>
<dbReference type="Gene3D" id="1.10.357.10">
    <property type="entry name" value="Tetracycline Repressor, domain 2"/>
    <property type="match status" value="1"/>
</dbReference>
<organism evidence="5 6">
    <name type="scientific">Mesobacillus maritimus</name>
    <dbReference type="NCBI Taxonomy" id="1643336"/>
    <lineage>
        <taxon>Bacteria</taxon>
        <taxon>Bacillati</taxon>
        <taxon>Bacillota</taxon>
        <taxon>Bacilli</taxon>
        <taxon>Bacillales</taxon>
        <taxon>Bacillaceae</taxon>
        <taxon>Mesobacillus</taxon>
    </lineage>
</organism>
<dbReference type="InterPro" id="IPR009057">
    <property type="entry name" value="Homeodomain-like_sf"/>
</dbReference>
<dbReference type="SUPFAM" id="SSF46689">
    <property type="entry name" value="Homeodomain-like"/>
    <property type="match status" value="1"/>
</dbReference>
<feature type="DNA-binding region" description="H-T-H motif" evidence="3">
    <location>
        <begin position="25"/>
        <end position="44"/>
    </location>
</feature>
<dbReference type="PANTHER" id="PTHR43479">
    <property type="entry name" value="ACREF/ENVCD OPERON REPRESSOR-RELATED"/>
    <property type="match status" value="1"/>
</dbReference>
<evidence type="ECO:0000259" key="4">
    <source>
        <dbReference type="PROSITE" id="PS50977"/>
    </source>
</evidence>
<dbReference type="Proteomes" id="UP000769780">
    <property type="component" value="Unassembled WGS sequence"/>
</dbReference>